<dbReference type="EMBL" id="CAUYUJ010016615">
    <property type="protein sequence ID" value="CAK0867146.1"/>
    <property type="molecule type" value="Genomic_DNA"/>
</dbReference>
<evidence type="ECO:0000256" key="2">
    <source>
        <dbReference type="SAM" id="MobiDB-lite"/>
    </source>
</evidence>
<organism evidence="3 4">
    <name type="scientific">Prorocentrum cordatum</name>
    <dbReference type="NCBI Taxonomy" id="2364126"/>
    <lineage>
        <taxon>Eukaryota</taxon>
        <taxon>Sar</taxon>
        <taxon>Alveolata</taxon>
        <taxon>Dinophyceae</taxon>
        <taxon>Prorocentrales</taxon>
        <taxon>Prorocentraceae</taxon>
        <taxon>Prorocentrum</taxon>
    </lineage>
</organism>
<feature type="coiled-coil region" evidence="1">
    <location>
        <begin position="107"/>
        <end position="141"/>
    </location>
</feature>
<evidence type="ECO:0000313" key="3">
    <source>
        <dbReference type="EMBL" id="CAK0867146.1"/>
    </source>
</evidence>
<feature type="region of interest" description="Disordered" evidence="2">
    <location>
        <begin position="196"/>
        <end position="327"/>
    </location>
</feature>
<feature type="compositionally biased region" description="Basic and acidic residues" evidence="2">
    <location>
        <begin position="196"/>
        <end position="208"/>
    </location>
</feature>
<proteinExistence type="predicted"/>
<feature type="compositionally biased region" description="Basic and acidic residues" evidence="2">
    <location>
        <begin position="300"/>
        <end position="327"/>
    </location>
</feature>
<accession>A0ABN9V3D2</accession>
<evidence type="ECO:0000256" key="1">
    <source>
        <dbReference type="SAM" id="Coils"/>
    </source>
</evidence>
<keyword evidence="1" id="KW-0175">Coiled coil</keyword>
<feature type="compositionally biased region" description="Basic and acidic residues" evidence="2">
    <location>
        <begin position="216"/>
        <end position="254"/>
    </location>
</feature>
<keyword evidence="4" id="KW-1185">Reference proteome</keyword>
<dbReference type="Proteomes" id="UP001189429">
    <property type="component" value="Unassembled WGS sequence"/>
</dbReference>
<protein>
    <submittedName>
        <fullName evidence="3">Uncharacterized protein</fullName>
    </submittedName>
</protein>
<feature type="non-terminal residue" evidence="3">
    <location>
        <position position="327"/>
    </location>
</feature>
<comment type="caution">
    <text evidence="3">The sequence shown here is derived from an EMBL/GenBank/DDBJ whole genome shotgun (WGS) entry which is preliminary data.</text>
</comment>
<name>A0ABN9V3D2_9DINO</name>
<evidence type="ECO:0000313" key="4">
    <source>
        <dbReference type="Proteomes" id="UP001189429"/>
    </source>
</evidence>
<gene>
    <name evidence="3" type="ORF">PCOR1329_LOCUS54145</name>
</gene>
<reference evidence="3" key="1">
    <citation type="submission" date="2023-10" db="EMBL/GenBank/DDBJ databases">
        <authorList>
            <person name="Chen Y."/>
            <person name="Shah S."/>
            <person name="Dougan E. K."/>
            <person name="Thang M."/>
            <person name="Chan C."/>
        </authorList>
    </citation>
    <scope>NUCLEOTIDE SEQUENCE [LARGE SCALE GENOMIC DNA]</scope>
</reference>
<feature type="compositionally biased region" description="Low complexity" evidence="2">
    <location>
        <begin position="266"/>
        <end position="291"/>
    </location>
</feature>
<sequence length="327" mass="35622">MEEREERQRQPWRNCRSVTSEDDACICGASFAHLVPEGHTFQTAATTAYNKLSKDDPLRAHYEAIWPELVASQKAAAAPPVGPKAVEAAARRLDKFQRKVRAAGKAVECAKQHLADSERKLDEATEQVIAAEEEFDTLKAQVNRPDPEPAGTATADNPVLAALLEQCEKEPDDFHKWAEPEKEVWRAAKAKGEAMANKVREQEAETAKHLQYMAEETAKHQEQLRQIEQARLKRQPEAAADQAERSKGSPEKRPCPSPAPQRESAGKSAGAGAAASARPAGTAEATATSEAAKPDTGAGSKDEQRRARADAHTEQARDKAAQAKRAE</sequence>